<dbReference type="EMBL" id="CP001819">
    <property type="protein sequence ID" value="ACZ23267.1"/>
    <property type="molecule type" value="Genomic_DNA"/>
</dbReference>
<accession>D1BE46</accession>
<dbReference type="KEGG" id="ske:Sked_33720"/>
<name>D1BE46_SANKS</name>
<evidence type="ECO:0000313" key="1">
    <source>
        <dbReference type="EMBL" id="ACZ23267.1"/>
    </source>
</evidence>
<dbReference type="Gene3D" id="2.60.300.12">
    <property type="entry name" value="HesB-like domain"/>
    <property type="match status" value="1"/>
</dbReference>
<reference evidence="1 2" key="1">
    <citation type="journal article" date="2009" name="Stand. Genomic Sci.">
        <title>Complete genome sequence of Sanguibacter keddieii type strain (ST-74).</title>
        <authorList>
            <person name="Ivanova N."/>
            <person name="Sikorski J."/>
            <person name="Sims D."/>
            <person name="Brettin T."/>
            <person name="Detter J.C."/>
            <person name="Han C."/>
            <person name="Lapidus A."/>
            <person name="Copeland A."/>
            <person name="Glavina Del Rio T."/>
            <person name="Nolan M."/>
            <person name="Chen F."/>
            <person name="Lucas S."/>
            <person name="Tice H."/>
            <person name="Cheng J.F."/>
            <person name="Bruce D."/>
            <person name="Goodwin L."/>
            <person name="Pitluck S."/>
            <person name="Pati A."/>
            <person name="Mavromatis K."/>
            <person name="Chen A."/>
            <person name="Palaniappan K."/>
            <person name="D'haeseleer P."/>
            <person name="Chain P."/>
            <person name="Bristow J."/>
            <person name="Eisen J.A."/>
            <person name="Markowitz V."/>
            <person name="Hugenholtz P."/>
            <person name="Goker M."/>
            <person name="Pukall R."/>
            <person name="Klenk H.P."/>
            <person name="Kyrpides N.C."/>
        </authorList>
    </citation>
    <scope>NUCLEOTIDE SEQUENCE [LARGE SCALE GENOMIC DNA]</scope>
    <source>
        <strain evidence="2">ATCC 51767 / DSM 10542 / NCFB 3025 / ST-74</strain>
    </source>
</reference>
<proteinExistence type="predicted"/>
<keyword evidence="2" id="KW-1185">Reference proteome</keyword>
<organism evidence="1 2">
    <name type="scientific">Sanguibacter keddieii (strain ATCC 51767 / DSM 10542 / NCFB 3025 / ST-74)</name>
    <dbReference type="NCBI Taxonomy" id="446469"/>
    <lineage>
        <taxon>Bacteria</taxon>
        <taxon>Bacillati</taxon>
        <taxon>Actinomycetota</taxon>
        <taxon>Actinomycetes</taxon>
        <taxon>Micrococcales</taxon>
        <taxon>Sanguibacteraceae</taxon>
        <taxon>Sanguibacter</taxon>
    </lineage>
</organism>
<dbReference type="eggNOG" id="COG0316">
    <property type="taxonomic scope" value="Bacteria"/>
</dbReference>
<protein>
    <recommendedName>
        <fullName evidence="3">Fe-S cluster assembly iron-binding protein IscA</fullName>
    </recommendedName>
</protein>
<dbReference type="Proteomes" id="UP000000322">
    <property type="component" value="Chromosome"/>
</dbReference>
<dbReference type="AlphaFoldDB" id="D1BE46"/>
<evidence type="ECO:0008006" key="3">
    <source>
        <dbReference type="Google" id="ProtNLM"/>
    </source>
</evidence>
<dbReference type="SUPFAM" id="SSF89360">
    <property type="entry name" value="HesB-like domain"/>
    <property type="match status" value="1"/>
</dbReference>
<dbReference type="STRING" id="446469.Sked_33720"/>
<evidence type="ECO:0000313" key="2">
    <source>
        <dbReference type="Proteomes" id="UP000000322"/>
    </source>
</evidence>
<gene>
    <name evidence="1" type="ordered locus">Sked_33720</name>
</gene>
<dbReference type="InterPro" id="IPR035903">
    <property type="entry name" value="HesB-like_dom_sf"/>
</dbReference>
<dbReference type="HOGENOM" id="CLU_173345_0_0_11"/>
<sequence length="110" mass="11356">MRLDGPGVPGNTQETSMLTLTDNARQAVVDLATQAELPADGGLRIAAAEGTPGDFDLALVTEAKTEDEVIDLGSTHVFVEKVTSTVLSDLSLDAEPNGASTAFSLTPQQA</sequence>